<dbReference type="EMBL" id="QVLU01000007">
    <property type="protein sequence ID" value="RGE72110.1"/>
    <property type="molecule type" value="Genomic_DNA"/>
</dbReference>
<keyword evidence="2 3" id="KW-0808">Transferase</keyword>
<dbReference type="Gene3D" id="3.40.50.11350">
    <property type="match status" value="1"/>
</dbReference>
<dbReference type="RefSeq" id="WP_025488498.1">
    <property type="nucleotide sequence ID" value="NZ_JBKUNB010000008.1"/>
</dbReference>
<dbReference type="EMBL" id="QVLV01000016">
    <property type="protein sequence ID" value="RGE57333.1"/>
    <property type="molecule type" value="Genomic_DNA"/>
</dbReference>
<dbReference type="OrthoDB" id="9794601at2"/>
<comment type="caution">
    <text evidence="3">The sequence shown here is derived from an EMBL/GenBank/DDBJ whole genome shotgun (WGS) entry which is preliminary data.</text>
</comment>
<organism evidence="3 5">
    <name type="scientific">Eisenbergiella massiliensis</name>
    <dbReference type="NCBI Taxonomy" id="1720294"/>
    <lineage>
        <taxon>Bacteria</taxon>
        <taxon>Bacillati</taxon>
        <taxon>Bacillota</taxon>
        <taxon>Clostridia</taxon>
        <taxon>Lachnospirales</taxon>
        <taxon>Lachnospiraceae</taxon>
        <taxon>Eisenbergiella</taxon>
    </lineage>
</organism>
<evidence type="ECO:0000256" key="1">
    <source>
        <dbReference type="ARBA" id="ARBA00022676"/>
    </source>
</evidence>
<dbReference type="InterPro" id="IPR002516">
    <property type="entry name" value="Glyco_trans_11"/>
</dbReference>
<name>A0A3E3HZP1_9FIRM</name>
<keyword evidence="5" id="KW-1185">Reference proteome</keyword>
<dbReference type="CDD" id="cd11301">
    <property type="entry name" value="Fut1_Fut2_like"/>
    <property type="match status" value="1"/>
</dbReference>
<dbReference type="GO" id="GO:0008107">
    <property type="term" value="F:galactoside 2-alpha-L-fucosyltransferase activity"/>
    <property type="evidence" value="ECO:0007669"/>
    <property type="project" value="InterPro"/>
</dbReference>
<evidence type="ECO:0000256" key="2">
    <source>
        <dbReference type="ARBA" id="ARBA00022679"/>
    </source>
</evidence>
<accession>A0A3E3HZP1</accession>
<evidence type="ECO:0000313" key="3">
    <source>
        <dbReference type="EMBL" id="RGE57333.1"/>
    </source>
</evidence>
<evidence type="ECO:0000313" key="5">
    <source>
        <dbReference type="Proteomes" id="UP000260812"/>
    </source>
</evidence>
<keyword evidence="1 3" id="KW-0328">Glycosyltransferase</keyword>
<protein>
    <submittedName>
        <fullName evidence="3">Alpha-1,2-fucosyltransferase</fullName>
    </submittedName>
</protein>
<evidence type="ECO:0000313" key="4">
    <source>
        <dbReference type="EMBL" id="RGE72110.1"/>
    </source>
</evidence>
<dbReference type="GO" id="GO:0005975">
    <property type="term" value="P:carbohydrate metabolic process"/>
    <property type="evidence" value="ECO:0007669"/>
    <property type="project" value="InterPro"/>
</dbReference>
<dbReference type="AlphaFoldDB" id="A0A3E3HZP1"/>
<dbReference type="Proteomes" id="UP000260812">
    <property type="component" value="Unassembled WGS sequence"/>
</dbReference>
<dbReference type="GO" id="GO:0016020">
    <property type="term" value="C:membrane"/>
    <property type="evidence" value="ECO:0007669"/>
    <property type="project" value="InterPro"/>
</dbReference>
<evidence type="ECO:0000313" key="6">
    <source>
        <dbReference type="Proteomes" id="UP000261166"/>
    </source>
</evidence>
<dbReference type="PANTHER" id="PTHR11927:SF9">
    <property type="entry name" value="L-FUCOSYLTRANSFERASE"/>
    <property type="match status" value="1"/>
</dbReference>
<proteinExistence type="predicted"/>
<reference evidence="3 6" key="1">
    <citation type="submission" date="2018-08" db="EMBL/GenBank/DDBJ databases">
        <title>A genome reference for cultivated species of the human gut microbiota.</title>
        <authorList>
            <person name="Zou Y."/>
            <person name="Xue W."/>
            <person name="Luo G."/>
        </authorList>
    </citation>
    <scope>NUCLEOTIDE SEQUENCE [LARGE SCALE GENOMIC DNA]</scope>
    <source>
        <strain evidence="4 6">AF26-4BH</strain>
        <strain evidence="3">TF05-5AC</strain>
    </source>
</reference>
<dbReference type="Proteomes" id="UP000261166">
    <property type="component" value="Unassembled WGS sequence"/>
</dbReference>
<dbReference type="PANTHER" id="PTHR11927">
    <property type="entry name" value="GALACTOSIDE 2-L-FUCOSYLTRANSFERASE"/>
    <property type="match status" value="1"/>
</dbReference>
<dbReference type="GeneID" id="97989085"/>
<gene>
    <name evidence="4" type="ORF">DWY69_09380</name>
    <name evidence="3" type="ORF">DXC51_19975</name>
</gene>
<sequence>MVIVQLSGGLGNQMFEYALYLSLKAKGKVVKIDDITCYEGPGTRPKQLDVFGVSYERATKQELTEMTDSSLDPVSRIRRKLTGRKTKAYREKDINFDPQVMERDPALLEGCFQSEKYFQDCREQVREAYRFRGIESGAYPLPEAYRRLEKEIADCPSVSVHIRRGDYLEESHGGIYTGICTEQYYQEAFARMEKEVPGAKFFLFSNDPDWTREHFKGENRILVEGSTEDTGYLDLYLMSKCKHNIIANSSFSWWGAWLNDNPEKKVTAPARWLNGRECRDIYTERMIRI</sequence>
<dbReference type="Pfam" id="PF01531">
    <property type="entry name" value="Glyco_transf_11"/>
    <property type="match status" value="1"/>
</dbReference>